<name>A0A9Q0MJD0_9DIPT</name>
<dbReference type="SUPFAM" id="SSF51905">
    <property type="entry name" value="FAD/NAD(P)-binding domain"/>
    <property type="match status" value="1"/>
</dbReference>
<dbReference type="Gene3D" id="3.90.660.60">
    <property type="match status" value="1"/>
</dbReference>
<dbReference type="AlphaFoldDB" id="A0A9Q0MJD0"/>
<protein>
    <submittedName>
        <fullName evidence="1">Phenylalanine 2-monooxygenase</fullName>
    </submittedName>
</protein>
<accession>A0A9Q0MJD0</accession>
<reference evidence="1" key="1">
    <citation type="submission" date="2022-07" db="EMBL/GenBank/DDBJ databases">
        <authorList>
            <person name="Trinca V."/>
            <person name="Uliana J.V.C."/>
            <person name="Torres T.T."/>
            <person name="Ward R.J."/>
            <person name="Monesi N."/>
        </authorList>
    </citation>
    <scope>NUCLEOTIDE SEQUENCE</scope>
    <source>
        <strain evidence="1">HSMRA1968</strain>
        <tissue evidence="1">Whole embryos</tissue>
    </source>
</reference>
<dbReference type="Proteomes" id="UP001151699">
    <property type="component" value="Unassembled WGS sequence"/>
</dbReference>
<dbReference type="InterPro" id="IPR036188">
    <property type="entry name" value="FAD/NAD-bd_sf"/>
</dbReference>
<evidence type="ECO:0000313" key="1">
    <source>
        <dbReference type="EMBL" id="KAJ6630520.1"/>
    </source>
</evidence>
<sequence>MGITVIPKLLLAKSANRPDRKLSEIAEEGKYYRHPDSALISYPLVVKEPLGTVNKPLKIAIVGAGAAGIASLYELCKLKDSKKYISVDIYESDHDHFLNVPVNYAIRTSGLKAGRVSAAISSDEPAPANSDHAVYEIGAMRFPEIAGLMWHYACAVYGSEETVSVFPNPGTVPTELVHGDRAERFMNGEWLNENSPTKQIVDVIQKGLVGQGVGDNTSLFPIGGQDPAKISAKLKNKDTTEAELKTIKEQWKIFTKENDKYTLEAAVRQIIEAQHKALPDIDGLKNTEEKISYYVELFGTVGFGTGGFRSVFNMSILEMMRLLLWDYSNEYVLPVKKANVDFLSNFFMKAMESNDRVNVKRARVCDVCHLDGNDNGDTIVVYYEIDELGKECKEPMKAEYNYVILATTPKQTSSLISKIGFNNADARRVPLGDHGRQLTPDQYVGSVRPALVLSKKYDVPNSKLFSAVTNIHMVCSSKIFATVKKTDFDSFAPEFSDKGKIKAIVADCGLGSSYVVPSTILNEKMRNKSKDYYSFLISYAWESDSKGMQHNFGKYPLNIEDTQHLMSAVVGRATRYVKDPVNGTYGPWWYGEALGKSNLEDPLSYDWTTFQTAGAFKLNNVGDNYNCDLLFRYHTHALSPALKNKFFLANCSYSHLGGWLEGAFMSAVNAVCGLIVAANDGDVNALSTEARKVVQSLENVVENNE</sequence>
<dbReference type="EMBL" id="WJQU01002767">
    <property type="protein sequence ID" value="KAJ6630520.1"/>
    <property type="molecule type" value="Genomic_DNA"/>
</dbReference>
<evidence type="ECO:0000313" key="2">
    <source>
        <dbReference type="Proteomes" id="UP001151699"/>
    </source>
</evidence>
<dbReference type="OrthoDB" id="7777654at2759"/>
<dbReference type="Gene3D" id="3.50.50.60">
    <property type="entry name" value="FAD/NAD(P)-binding domain"/>
    <property type="match status" value="1"/>
</dbReference>
<gene>
    <name evidence="1" type="primary">PAO_0</name>
    <name evidence="1" type="ORF">Bhyg_15898</name>
</gene>
<comment type="caution">
    <text evidence="1">The sequence shown here is derived from an EMBL/GenBank/DDBJ whole genome shotgun (WGS) entry which is preliminary data.</text>
</comment>
<organism evidence="1 2">
    <name type="scientific">Pseudolycoriella hygida</name>
    <dbReference type="NCBI Taxonomy" id="35572"/>
    <lineage>
        <taxon>Eukaryota</taxon>
        <taxon>Metazoa</taxon>
        <taxon>Ecdysozoa</taxon>
        <taxon>Arthropoda</taxon>
        <taxon>Hexapoda</taxon>
        <taxon>Insecta</taxon>
        <taxon>Pterygota</taxon>
        <taxon>Neoptera</taxon>
        <taxon>Endopterygota</taxon>
        <taxon>Diptera</taxon>
        <taxon>Nematocera</taxon>
        <taxon>Sciaroidea</taxon>
        <taxon>Sciaridae</taxon>
        <taxon>Pseudolycoriella</taxon>
    </lineage>
</organism>
<proteinExistence type="predicted"/>
<keyword evidence="2" id="KW-1185">Reference proteome</keyword>